<organism evidence="1 2">
    <name type="scientific">Verticillium longisporum</name>
    <name type="common">Verticillium dahliae var. longisporum</name>
    <dbReference type="NCBI Taxonomy" id="100787"/>
    <lineage>
        <taxon>Eukaryota</taxon>
        <taxon>Fungi</taxon>
        <taxon>Dikarya</taxon>
        <taxon>Ascomycota</taxon>
        <taxon>Pezizomycotina</taxon>
        <taxon>Sordariomycetes</taxon>
        <taxon>Hypocreomycetidae</taxon>
        <taxon>Glomerellales</taxon>
        <taxon>Plectosphaerellaceae</taxon>
        <taxon>Verticillium</taxon>
    </lineage>
</organism>
<evidence type="ECO:0000313" key="2">
    <source>
        <dbReference type="Proteomes" id="UP000045706"/>
    </source>
</evidence>
<dbReference type="AlphaFoldDB" id="A0A0G4M5K8"/>
<reference evidence="2" key="1">
    <citation type="submission" date="2015-05" db="EMBL/GenBank/DDBJ databases">
        <authorList>
            <person name="Fogelqvist Johan"/>
        </authorList>
    </citation>
    <scope>NUCLEOTIDE SEQUENCE [LARGE SCALE GENOMIC DNA]</scope>
</reference>
<gene>
    <name evidence="1" type="ORF">BN1723_000452</name>
</gene>
<dbReference type="Proteomes" id="UP000045706">
    <property type="component" value="Unassembled WGS sequence"/>
</dbReference>
<evidence type="ECO:0000313" key="1">
    <source>
        <dbReference type="EMBL" id="CRK29462.1"/>
    </source>
</evidence>
<proteinExistence type="predicted"/>
<dbReference type="EMBL" id="CVQI01022223">
    <property type="protein sequence ID" value="CRK29462.1"/>
    <property type="molecule type" value="Genomic_DNA"/>
</dbReference>
<name>A0A0G4M5K8_VERLO</name>
<sequence length="88" mass="10044">MSPNTEPMDAGPITRRLIILFRLWKPSPSLMSVFNIYIKVKPFASLAEAKAMRFIARYTSVPVLKVYCAFIYKGDTYTIMSKMEGKMA</sequence>
<accession>A0A0G4M5K8</accession>
<protein>
    <submittedName>
        <fullName evidence="1">Uncharacterized protein</fullName>
    </submittedName>
</protein>